<sequence>ELSSGYEQLEKVIWDRKTRRLLGNTLIILNGTHIDLLAGLDTTIKVGDRVTLLPFIAGG</sequence>
<feature type="non-terminal residue" evidence="1">
    <location>
        <position position="1"/>
    </location>
</feature>
<dbReference type="Pfam" id="PF02597">
    <property type="entry name" value="ThiS"/>
    <property type="match status" value="1"/>
</dbReference>
<name>X0TWS5_9ZZZZ</name>
<proteinExistence type="predicted"/>
<protein>
    <recommendedName>
        <fullName evidence="2">MoaD/ThiS family protein</fullName>
    </recommendedName>
</protein>
<dbReference type="InterPro" id="IPR012675">
    <property type="entry name" value="Beta-grasp_dom_sf"/>
</dbReference>
<dbReference type="SUPFAM" id="SSF54285">
    <property type="entry name" value="MoaD/ThiS"/>
    <property type="match status" value="1"/>
</dbReference>
<reference evidence="1" key="1">
    <citation type="journal article" date="2014" name="Front. Microbiol.">
        <title>High frequency of phylogenetically diverse reductive dehalogenase-homologous genes in deep subseafloor sedimentary metagenomes.</title>
        <authorList>
            <person name="Kawai M."/>
            <person name="Futagami T."/>
            <person name="Toyoda A."/>
            <person name="Takaki Y."/>
            <person name="Nishi S."/>
            <person name="Hori S."/>
            <person name="Arai W."/>
            <person name="Tsubouchi T."/>
            <person name="Morono Y."/>
            <person name="Uchiyama I."/>
            <person name="Ito T."/>
            <person name="Fujiyama A."/>
            <person name="Inagaki F."/>
            <person name="Takami H."/>
        </authorList>
    </citation>
    <scope>NUCLEOTIDE SEQUENCE</scope>
    <source>
        <strain evidence="1">Expedition CK06-06</strain>
    </source>
</reference>
<accession>X0TWS5</accession>
<gene>
    <name evidence="1" type="ORF">S01H1_29747</name>
</gene>
<evidence type="ECO:0008006" key="2">
    <source>
        <dbReference type="Google" id="ProtNLM"/>
    </source>
</evidence>
<dbReference type="InterPro" id="IPR003749">
    <property type="entry name" value="ThiS/MoaD-like"/>
</dbReference>
<dbReference type="Gene3D" id="3.10.20.30">
    <property type="match status" value="1"/>
</dbReference>
<evidence type="ECO:0000313" key="1">
    <source>
        <dbReference type="EMBL" id="GAF92592.1"/>
    </source>
</evidence>
<organism evidence="1">
    <name type="scientific">marine sediment metagenome</name>
    <dbReference type="NCBI Taxonomy" id="412755"/>
    <lineage>
        <taxon>unclassified sequences</taxon>
        <taxon>metagenomes</taxon>
        <taxon>ecological metagenomes</taxon>
    </lineage>
</organism>
<dbReference type="EMBL" id="BARS01018270">
    <property type="protein sequence ID" value="GAF92592.1"/>
    <property type="molecule type" value="Genomic_DNA"/>
</dbReference>
<dbReference type="InterPro" id="IPR016155">
    <property type="entry name" value="Mopterin_synth/thiamin_S_b"/>
</dbReference>
<comment type="caution">
    <text evidence="1">The sequence shown here is derived from an EMBL/GenBank/DDBJ whole genome shotgun (WGS) entry which is preliminary data.</text>
</comment>
<dbReference type="AlphaFoldDB" id="X0TWS5"/>